<comment type="catalytic activity">
    <reaction evidence="1">
        <text>ATP + H2O = ADP + phosphate + H(+)</text>
        <dbReference type="Rhea" id="RHEA:13065"/>
        <dbReference type="ChEBI" id="CHEBI:15377"/>
        <dbReference type="ChEBI" id="CHEBI:15378"/>
        <dbReference type="ChEBI" id="CHEBI:30616"/>
        <dbReference type="ChEBI" id="CHEBI:43474"/>
        <dbReference type="ChEBI" id="CHEBI:456216"/>
    </reaction>
</comment>
<accession>A0A7J6MVU3</accession>
<feature type="domain" description="SET" evidence="3">
    <location>
        <begin position="598"/>
        <end position="724"/>
    </location>
</feature>
<dbReference type="InterPro" id="IPR043129">
    <property type="entry name" value="ATPase_NBD"/>
</dbReference>
<protein>
    <submittedName>
        <fullName evidence="4">Spindle pole body component alp6</fullName>
    </submittedName>
</protein>
<keyword evidence="5" id="KW-1185">Reference proteome</keyword>
<dbReference type="Gene3D" id="2.170.270.10">
    <property type="entry name" value="SET domain"/>
    <property type="match status" value="1"/>
</dbReference>
<evidence type="ECO:0000259" key="3">
    <source>
        <dbReference type="PROSITE" id="PS50280"/>
    </source>
</evidence>
<evidence type="ECO:0000256" key="2">
    <source>
        <dbReference type="RuleBase" id="RU000487"/>
    </source>
</evidence>
<organism evidence="4 5">
    <name type="scientific">Perkinsus chesapeaki</name>
    <name type="common">Clam parasite</name>
    <name type="synonym">Perkinsus andrewsi</name>
    <dbReference type="NCBI Taxonomy" id="330153"/>
    <lineage>
        <taxon>Eukaryota</taxon>
        <taxon>Sar</taxon>
        <taxon>Alveolata</taxon>
        <taxon>Perkinsozoa</taxon>
        <taxon>Perkinsea</taxon>
        <taxon>Perkinsida</taxon>
        <taxon>Perkinsidae</taxon>
        <taxon>Perkinsus</taxon>
    </lineage>
</organism>
<sequence length="752" mass="81435">MSSSSPPPPPPLASPPSHVAVIDFGSTSVRAGYAGDDRPRIVESTAVRRRGAPSDKDGDVTMASRRQDCQWPVDLNALSVLEHNAIPEYMPRSVLSYDSTSQTLGIGDEDNLKLMLESVLFSGRPGLELCLNGGNALQSVLISSHEFLSERARERLLELMMEDVLHDKASEAGVLIAKRPPLALFANGRTSGIYVGIGGEFVSTSVVSSGYTVPCTVRHDNKGGRTMDQYIAAQILFESAKKPSDDLRMAGRLFDLGRRMGLSTLPSVSDHHMLTGPELALCSMAEMTKIQSCLAREERSPLQGALPDGTVVPGAWKSGAIEQIIGGLPSMVEQSFAAFSKSAEPASAINAVSQSVVLSGQASQTPGLVERLQKDFAMCLRDGKVRVMGGAGFPTVASGGERGYCPWLGGSIVGSMGSSISSNSVHHHIGPFFYRRFQLAGDKPERAHHTISTNFAKCPATLAVIELPYRTTKSQIEFVILSDDGTVKTQEKGNAWGTWWPHSAKCLVLKQNKKPLVFIHQSKSVWMTPCRTTAAILKPGEDAAPVGSDFALLKAAVAQKKGPSLAMMRSPSSRSRRAIVELPASSLDRKHSDLLKAMGLRVVDHPDCGRVLVASRAFEEGECVVFSRVTRYSVESTSEIDKLRKRGHPEHCFLTMIHESRGGMSVYYNRDTFDMADPVGGGDLWYLVNHSTTPNAQLRAHDDGLCVKAVRDISPGEPITWRYPIGFFSEEDVMVSLPRAVNVIDDPKTYGG</sequence>
<dbReference type="Pfam" id="PF00856">
    <property type="entry name" value="SET"/>
    <property type="match status" value="1"/>
</dbReference>
<dbReference type="OrthoDB" id="415499at2759"/>
<dbReference type="AlphaFoldDB" id="A0A7J6MVU3"/>
<comment type="caution">
    <text evidence="4">The sequence shown here is derived from an EMBL/GenBank/DDBJ whole genome shotgun (WGS) entry which is preliminary data.</text>
</comment>
<dbReference type="InterPro" id="IPR046341">
    <property type="entry name" value="SET_dom_sf"/>
</dbReference>
<dbReference type="SUPFAM" id="SSF82199">
    <property type="entry name" value="SET domain"/>
    <property type="match status" value="1"/>
</dbReference>
<name>A0A7J6MVU3_PERCH</name>
<evidence type="ECO:0000313" key="5">
    <source>
        <dbReference type="Proteomes" id="UP000591131"/>
    </source>
</evidence>
<dbReference type="Gene3D" id="3.30.420.40">
    <property type="match status" value="2"/>
</dbReference>
<evidence type="ECO:0000256" key="1">
    <source>
        <dbReference type="ARBA" id="ARBA00049360"/>
    </source>
</evidence>
<dbReference type="EMBL" id="JAAPAO010000043">
    <property type="protein sequence ID" value="KAF4675728.1"/>
    <property type="molecule type" value="Genomic_DNA"/>
</dbReference>
<dbReference type="SMART" id="SM00268">
    <property type="entry name" value="ACTIN"/>
    <property type="match status" value="1"/>
</dbReference>
<dbReference type="PROSITE" id="PS50280">
    <property type="entry name" value="SET"/>
    <property type="match status" value="1"/>
</dbReference>
<reference evidence="4 5" key="1">
    <citation type="submission" date="2020-04" db="EMBL/GenBank/DDBJ databases">
        <title>Perkinsus chesapeaki whole genome sequence.</title>
        <authorList>
            <person name="Bogema D.R."/>
        </authorList>
    </citation>
    <scope>NUCLEOTIDE SEQUENCE [LARGE SCALE GENOMIC DNA]</scope>
    <source>
        <strain evidence="4">ATCC PRA-425</strain>
    </source>
</reference>
<dbReference type="InterPro" id="IPR001214">
    <property type="entry name" value="SET_dom"/>
</dbReference>
<dbReference type="InterPro" id="IPR004000">
    <property type="entry name" value="Actin"/>
</dbReference>
<comment type="similarity">
    <text evidence="2">Belongs to the actin family.</text>
</comment>
<dbReference type="SUPFAM" id="SSF53067">
    <property type="entry name" value="Actin-like ATPase domain"/>
    <property type="match status" value="2"/>
</dbReference>
<dbReference type="Gene3D" id="3.90.640.10">
    <property type="entry name" value="Actin, Chain A, domain 4"/>
    <property type="match status" value="1"/>
</dbReference>
<proteinExistence type="inferred from homology"/>
<dbReference type="Proteomes" id="UP000591131">
    <property type="component" value="Unassembled WGS sequence"/>
</dbReference>
<gene>
    <name evidence="4" type="primary">ALP6</name>
    <name evidence="4" type="ORF">FOL47_007319</name>
</gene>
<dbReference type="Pfam" id="PF00022">
    <property type="entry name" value="Actin"/>
    <property type="match status" value="2"/>
</dbReference>
<dbReference type="PANTHER" id="PTHR11937">
    <property type="entry name" value="ACTIN"/>
    <property type="match status" value="1"/>
</dbReference>
<evidence type="ECO:0000313" key="4">
    <source>
        <dbReference type="EMBL" id="KAF4675728.1"/>
    </source>
</evidence>